<gene>
    <name evidence="12" type="primary">adkA</name>
    <name evidence="13" type="ORF">SCAL_000219</name>
</gene>
<dbReference type="SUPFAM" id="SSF52540">
    <property type="entry name" value="P-loop containing nucleoside triphosphate hydrolases"/>
    <property type="match status" value="1"/>
</dbReference>
<keyword evidence="14" id="KW-1185">Reference proteome</keyword>
<evidence type="ECO:0000256" key="7">
    <source>
        <dbReference type="ARBA" id="ARBA00022679"/>
    </source>
</evidence>
<dbReference type="NCBIfam" id="NF003122">
    <property type="entry name" value="PRK04040.1"/>
    <property type="match status" value="1"/>
</dbReference>
<sequence>MSVIVLTGIPGVGSSTVAREALNMMDDDAASRFRSVNYGDVMFEVAQQKGLVKSRDEMRKLESSIQRAIQQKAAKKIASIEGRVILDTHITIKTPQGYLPGLPRWVLDGLEPDLIILVEADPEEIYQRRVKDKSRSRDSDSVELIDEHQQINRATGMAYAALSGATVKIIANHDNGLKDAASELLEVISG</sequence>
<comment type="catalytic activity">
    <reaction evidence="1 12">
        <text>AMP + ATP = 2 ADP</text>
        <dbReference type="Rhea" id="RHEA:12973"/>
        <dbReference type="ChEBI" id="CHEBI:30616"/>
        <dbReference type="ChEBI" id="CHEBI:456215"/>
        <dbReference type="ChEBI" id="CHEBI:456216"/>
        <dbReference type="EC" id="2.7.4.3"/>
    </reaction>
</comment>
<organism evidence="13 14">
    <name type="scientific">Candidatus Syntropharchaeum caldarium</name>
    <dbReference type="NCBI Taxonomy" id="1838285"/>
    <lineage>
        <taxon>Archaea</taxon>
        <taxon>Methanobacteriati</taxon>
        <taxon>Methanobacteriota</taxon>
        <taxon>Stenosarchaea group</taxon>
        <taxon>Methanomicrobia</taxon>
        <taxon>Methanosarcinales</taxon>
        <taxon>ANME-2 cluster</taxon>
        <taxon>Candidatus Syntropharchaeum</taxon>
    </lineage>
</organism>
<reference evidence="13" key="1">
    <citation type="submission" date="2016-05" db="EMBL/GenBank/DDBJ databases">
        <title>Microbial consortia oxidize butane by reversing methanogenesis.</title>
        <authorList>
            <person name="Laso-Perez R."/>
            <person name="Richter M."/>
            <person name="Wegener G."/>
            <person name="Musat F."/>
        </authorList>
    </citation>
    <scope>NUCLEOTIDE SEQUENCE [LARGE SCALE GENOMIC DNA]</scope>
    <source>
        <strain evidence="13">BOX2</strain>
    </source>
</reference>
<name>A0A1F2PBC1_9EURY</name>
<dbReference type="Gene3D" id="3.40.50.300">
    <property type="entry name" value="P-loop containing nucleotide triphosphate hydrolases"/>
    <property type="match status" value="1"/>
</dbReference>
<evidence type="ECO:0000256" key="9">
    <source>
        <dbReference type="ARBA" id="ARBA00022777"/>
    </source>
</evidence>
<dbReference type="STRING" id="1838285.SCAL_000219"/>
<evidence type="ECO:0000256" key="3">
    <source>
        <dbReference type="ARBA" id="ARBA00007088"/>
    </source>
</evidence>
<comment type="similarity">
    <text evidence="3 12">Belongs to the archaeal adenylate kinase family.</text>
</comment>
<keyword evidence="9 12" id="KW-0418">Kinase</keyword>
<evidence type="ECO:0000256" key="2">
    <source>
        <dbReference type="ARBA" id="ARBA00004496"/>
    </source>
</evidence>
<evidence type="ECO:0000256" key="11">
    <source>
        <dbReference type="ARBA" id="ARBA00033336"/>
    </source>
</evidence>
<keyword evidence="10 12" id="KW-0067">ATP-binding</keyword>
<dbReference type="Proteomes" id="UP000186940">
    <property type="component" value="Unassembled WGS sequence"/>
</dbReference>
<dbReference type="EMBL" id="LYOS01000001">
    <property type="protein sequence ID" value="OFV68543.1"/>
    <property type="molecule type" value="Genomic_DNA"/>
</dbReference>
<evidence type="ECO:0000256" key="4">
    <source>
        <dbReference type="ARBA" id="ARBA00012955"/>
    </source>
</evidence>
<evidence type="ECO:0000313" key="13">
    <source>
        <dbReference type="EMBL" id="OFV68543.1"/>
    </source>
</evidence>
<keyword evidence="8 12" id="KW-0547">Nucleotide-binding</keyword>
<proteinExistence type="inferred from homology"/>
<dbReference type="AlphaFoldDB" id="A0A1F2PBC1"/>
<accession>A0A1F2PBC1</accession>
<evidence type="ECO:0000256" key="1">
    <source>
        <dbReference type="ARBA" id="ARBA00000582"/>
    </source>
</evidence>
<evidence type="ECO:0000256" key="5">
    <source>
        <dbReference type="ARBA" id="ARBA00019926"/>
    </source>
</evidence>
<evidence type="ECO:0000256" key="6">
    <source>
        <dbReference type="ARBA" id="ARBA00022490"/>
    </source>
</evidence>
<feature type="binding site" evidence="12">
    <location>
        <begin position="8"/>
        <end position="16"/>
    </location>
    <ligand>
        <name>ATP</name>
        <dbReference type="ChEBI" id="CHEBI:30616"/>
    </ligand>
</feature>
<dbReference type="InterPro" id="IPR023477">
    <property type="entry name" value="Adenylate_kinase_AdkA"/>
</dbReference>
<dbReference type="EC" id="2.7.4.3" evidence="4 12"/>
<dbReference type="GO" id="GO:0004017">
    <property type="term" value="F:AMP kinase activity"/>
    <property type="evidence" value="ECO:0007669"/>
    <property type="project" value="UniProtKB-UniRule"/>
</dbReference>
<comment type="subcellular location">
    <subcellularLocation>
        <location evidence="2 12">Cytoplasm</location>
    </subcellularLocation>
</comment>
<dbReference type="HAMAP" id="MF_00234">
    <property type="entry name" value="Adenylate_kinase_AdkA"/>
    <property type="match status" value="1"/>
</dbReference>
<keyword evidence="6 12" id="KW-0963">Cytoplasm</keyword>
<dbReference type="Pfam" id="PF13207">
    <property type="entry name" value="AAA_17"/>
    <property type="match status" value="1"/>
</dbReference>
<dbReference type="GO" id="GO:0005524">
    <property type="term" value="F:ATP binding"/>
    <property type="evidence" value="ECO:0007669"/>
    <property type="project" value="UniProtKB-UniRule"/>
</dbReference>
<evidence type="ECO:0000313" key="14">
    <source>
        <dbReference type="Proteomes" id="UP000186940"/>
    </source>
</evidence>
<keyword evidence="7 12" id="KW-0808">Transferase</keyword>
<protein>
    <recommendedName>
        <fullName evidence="5 12">Adenylate kinase</fullName>
        <shortName evidence="12">AK</shortName>
        <ecNumber evidence="4 12">2.7.4.3</ecNumber>
    </recommendedName>
    <alternativeName>
        <fullName evidence="11 12">ATP-AMP transphosphorylase</fullName>
    </alternativeName>
</protein>
<evidence type="ECO:0000256" key="8">
    <source>
        <dbReference type="ARBA" id="ARBA00022741"/>
    </source>
</evidence>
<dbReference type="GO" id="GO:0005737">
    <property type="term" value="C:cytoplasm"/>
    <property type="evidence" value="ECO:0007669"/>
    <property type="project" value="UniProtKB-SubCell"/>
</dbReference>
<dbReference type="InterPro" id="IPR027417">
    <property type="entry name" value="P-loop_NTPase"/>
</dbReference>
<evidence type="ECO:0000256" key="10">
    <source>
        <dbReference type="ARBA" id="ARBA00022840"/>
    </source>
</evidence>
<comment type="caution">
    <text evidence="13">The sequence shown here is derived from an EMBL/GenBank/DDBJ whole genome shotgun (WGS) entry which is preliminary data.</text>
</comment>
<evidence type="ECO:0000256" key="12">
    <source>
        <dbReference type="HAMAP-Rule" id="MF_00234"/>
    </source>
</evidence>